<dbReference type="EMBL" id="ML992503">
    <property type="protein sequence ID" value="KAF2225512.1"/>
    <property type="molecule type" value="Genomic_DNA"/>
</dbReference>
<evidence type="ECO:0000313" key="3">
    <source>
        <dbReference type="Proteomes" id="UP000799538"/>
    </source>
</evidence>
<feature type="region of interest" description="Disordered" evidence="1">
    <location>
        <begin position="1"/>
        <end position="27"/>
    </location>
</feature>
<name>A0A6A6GIE5_9PEZI</name>
<reference evidence="3" key="1">
    <citation type="journal article" date="2020" name="Stud. Mycol.">
        <title>101 Dothideomycetes genomes: A test case for predicting lifestyles and emergence of pathogens.</title>
        <authorList>
            <person name="Haridas S."/>
            <person name="Albert R."/>
            <person name="Binder M."/>
            <person name="Bloem J."/>
            <person name="LaButti K."/>
            <person name="Salamov A."/>
            <person name="Andreopoulos B."/>
            <person name="Baker S."/>
            <person name="Barry K."/>
            <person name="Bills G."/>
            <person name="Bluhm B."/>
            <person name="Cannon C."/>
            <person name="Castanera R."/>
            <person name="Culley D."/>
            <person name="Daum C."/>
            <person name="Ezra D."/>
            <person name="Gonzalez J."/>
            <person name="Henrissat B."/>
            <person name="Kuo A."/>
            <person name="Liang C."/>
            <person name="Lipzen A."/>
            <person name="Lutzoni F."/>
            <person name="Magnuson J."/>
            <person name="Mondo S."/>
            <person name="Nolan M."/>
            <person name="Ohm R."/>
            <person name="Pangilinan J."/>
            <person name="Park H.-J."/>
            <person name="Ramirez L."/>
            <person name="Alfaro M."/>
            <person name="Sun H."/>
            <person name="Tritt A."/>
            <person name="Yoshinaga Y."/>
            <person name="Zwiers L.-H."/>
            <person name="Turgeon B."/>
            <person name="Goodwin S."/>
            <person name="Spatafora J."/>
            <person name="Crous P."/>
            <person name="Grigoriev I."/>
        </authorList>
    </citation>
    <scope>NUCLEOTIDE SEQUENCE [LARGE SCALE GENOMIC DNA]</scope>
    <source>
        <strain evidence="3">CECT 20119</strain>
    </source>
</reference>
<organism evidence="2 3">
    <name type="scientific">Elsinoe ampelina</name>
    <dbReference type="NCBI Taxonomy" id="302913"/>
    <lineage>
        <taxon>Eukaryota</taxon>
        <taxon>Fungi</taxon>
        <taxon>Dikarya</taxon>
        <taxon>Ascomycota</taxon>
        <taxon>Pezizomycotina</taxon>
        <taxon>Dothideomycetes</taxon>
        <taxon>Dothideomycetidae</taxon>
        <taxon>Myriangiales</taxon>
        <taxon>Elsinoaceae</taxon>
        <taxon>Elsinoe</taxon>
    </lineage>
</organism>
<protein>
    <submittedName>
        <fullName evidence="2">Uncharacterized protein</fullName>
    </submittedName>
</protein>
<dbReference type="OrthoDB" id="5404004at2759"/>
<gene>
    <name evidence="2" type="ORF">BDZ85DRAFT_257606</name>
</gene>
<keyword evidence="3" id="KW-1185">Reference proteome</keyword>
<proteinExistence type="predicted"/>
<dbReference type="Proteomes" id="UP000799538">
    <property type="component" value="Unassembled WGS sequence"/>
</dbReference>
<evidence type="ECO:0000313" key="2">
    <source>
        <dbReference type="EMBL" id="KAF2225512.1"/>
    </source>
</evidence>
<accession>A0A6A6GIE5</accession>
<sequence>MDSLDPEQEPSPPSHHRPQKSQQVQYGQVGVARTVSLSRAKNTRHVPVAVKQPLRPRVVDVDTRKSTLVLIEQA</sequence>
<dbReference type="AlphaFoldDB" id="A0A6A6GIE5"/>
<evidence type="ECO:0000256" key="1">
    <source>
        <dbReference type="SAM" id="MobiDB-lite"/>
    </source>
</evidence>